<evidence type="ECO:0000256" key="4">
    <source>
        <dbReference type="ARBA" id="ARBA00022801"/>
    </source>
</evidence>
<dbReference type="InterPro" id="IPR036393">
    <property type="entry name" value="AceGlu_kinase-like_sf"/>
</dbReference>
<dbReference type="NCBIfam" id="TIGR01902">
    <property type="entry name" value="dapE-lys-deAc"/>
    <property type="match status" value="1"/>
</dbReference>
<keyword evidence="5" id="KW-0862">Zinc</keyword>
<dbReference type="InterPro" id="IPR050072">
    <property type="entry name" value="Peptidase_M20A"/>
</dbReference>
<sequence length="643" mass="68445">MTAALNPAASSPVPGAPSSLAAPRQRAREPLYVIKVGSASLDAGSGILDEIAVLSRAGRRVLVVIGGGSAIARQYGMESRTMAFHTLANGDVVRTATADDIGVLVRAYQGQVLPPIQNALQQLDLRAFAAPAYSLGLVEASRNRPIKVMRDGKTLVVREHLVGTPSRCRTELLLHLLEHNDVVCLTAPVAEEGVNGGILNTDADMLAAFLATALKADHIRFVTSTPGILRQVDDLSSQLADIFPGEPLPFVQGRMKQKMRAANHVLEHGIADVAIVGPHSVAKPAGSTRVWPLMPPDPALKLLTQTVSINSVSMDETEAVEWLVSHCLSLGIAAWRDDAGNFVASKGEGADHLLLLGHIDTVPGPWQPLLNAEGHLSARGVVDAKGCLVNFIEALIAADVPPHGRLTVVGAVEEEVSSSKGAFHVRDTLVADAVVIGEPSRADTLTLGYYGLLKIRLLAAVPHAHSAGKGVVSAPDLMVETVARLRTHADEFDPEGISALISTKSWSDPARQYAEGILNFRVSPQADLKGLLAAVEAAGSTEVRCEILRATPGYSTPRTCNLARCFTRAFAATSTPPRFVVKKGTSDMNTLATRWTGVDMVAYGPGDSALDHTDHEFLTVTEYKQARHILDLAINNWFASRVK</sequence>
<dbReference type="EMBL" id="BSOG01000001">
    <property type="protein sequence ID" value="GLR12194.1"/>
    <property type="molecule type" value="Genomic_DNA"/>
</dbReference>
<evidence type="ECO:0000313" key="11">
    <source>
        <dbReference type="Proteomes" id="UP001156706"/>
    </source>
</evidence>
<keyword evidence="10" id="KW-0808">Transferase</keyword>
<dbReference type="Gene3D" id="3.40.630.10">
    <property type="entry name" value="Zn peptidases"/>
    <property type="match status" value="2"/>
</dbReference>
<evidence type="ECO:0000256" key="6">
    <source>
        <dbReference type="ARBA" id="ARBA00023154"/>
    </source>
</evidence>
<proteinExistence type="predicted"/>
<dbReference type="InterPro" id="IPR001261">
    <property type="entry name" value="ArgE/DapE_CS"/>
</dbReference>
<dbReference type="Pfam" id="PF01546">
    <property type="entry name" value="Peptidase_M20"/>
    <property type="match status" value="1"/>
</dbReference>
<keyword evidence="1" id="KW-0963">Cytoplasm</keyword>
<dbReference type="PROSITE" id="PS00758">
    <property type="entry name" value="ARGE_DAPE_CPG2_1"/>
    <property type="match status" value="1"/>
</dbReference>
<protein>
    <submittedName>
        <fullName evidence="10">Bifunctional protein: acetyl-glutamate kinase acetyl-ornithine deacetylase</fullName>
    </submittedName>
</protein>
<evidence type="ECO:0000256" key="2">
    <source>
        <dbReference type="ARBA" id="ARBA00022605"/>
    </source>
</evidence>
<keyword evidence="2" id="KW-0028">Amino-acid biosynthesis</keyword>
<dbReference type="Proteomes" id="UP001156706">
    <property type="component" value="Unassembled WGS sequence"/>
</dbReference>
<dbReference type="RefSeq" id="WP_284195326.1">
    <property type="nucleotide sequence ID" value="NZ_BSOG01000001.1"/>
</dbReference>
<dbReference type="SUPFAM" id="SSF53633">
    <property type="entry name" value="Carbamate kinase-like"/>
    <property type="match status" value="1"/>
</dbReference>
<dbReference type="Gene3D" id="3.40.1160.10">
    <property type="entry name" value="Acetylglutamate kinase-like"/>
    <property type="match status" value="1"/>
</dbReference>
<evidence type="ECO:0000256" key="1">
    <source>
        <dbReference type="ARBA" id="ARBA00022490"/>
    </source>
</evidence>
<feature type="compositionally biased region" description="Low complexity" evidence="8">
    <location>
        <begin position="7"/>
        <end position="22"/>
    </location>
</feature>
<evidence type="ECO:0000256" key="3">
    <source>
        <dbReference type="ARBA" id="ARBA00022723"/>
    </source>
</evidence>
<gene>
    <name evidence="10" type="ORF">GCM10007907_09840</name>
</gene>
<keyword evidence="6" id="KW-0457">Lysine biosynthesis</keyword>
<dbReference type="GO" id="GO:0016301">
    <property type="term" value="F:kinase activity"/>
    <property type="evidence" value="ECO:0007669"/>
    <property type="project" value="UniProtKB-KW"/>
</dbReference>
<evidence type="ECO:0000256" key="8">
    <source>
        <dbReference type="SAM" id="MobiDB-lite"/>
    </source>
</evidence>
<dbReference type="Pfam" id="PF00696">
    <property type="entry name" value="AA_kinase"/>
    <property type="match status" value="1"/>
</dbReference>
<evidence type="ECO:0000256" key="5">
    <source>
        <dbReference type="ARBA" id="ARBA00022833"/>
    </source>
</evidence>
<dbReference type="PANTHER" id="PTHR43808:SF28">
    <property type="entry name" value="[LYSW]-LYSINE_[LYSW]-ORNITHINE HYDROLASE"/>
    <property type="match status" value="1"/>
</dbReference>
<dbReference type="PANTHER" id="PTHR43808">
    <property type="entry name" value="ACETYLORNITHINE DEACETYLASE"/>
    <property type="match status" value="1"/>
</dbReference>
<keyword evidence="3" id="KW-0479">Metal-binding</keyword>
<evidence type="ECO:0000256" key="7">
    <source>
        <dbReference type="ARBA" id="ARBA00023285"/>
    </source>
</evidence>
<organism evidence="10 11">
    <name type="scientific">Chitinimonas prasina</name>
    <dbReference type="NCBI Taxonomy" id="1434937"/>
    <lineage>
        <taxon>Bacteria</taxon>
        <taxon>Pseudomonadati</taxon>
        <taxon>Pseudomonadota</taxon>
        <taxon>Betaproteobacteria</taxon>
        <taxon>Neisseriales</taxon>
        <taxon>Chitinibacteraceae</taxon>
        <taxon>Chitinimonas</taxon>
    </lineage>
</organism>
<dbReference type="InterPro" id="IPR010175">
    <property type="entry name" value="LysK"/>
</dbReference>
<comment type="caution">
    <text evidence="10">The sequence shown here is derived from an EMBL/GenBank/DDBJ whole genome shotgun (WGS) entry which is preliminary data.</text>
</comment>
<dbReference type="InterPro" id="IPR001048">
    <property type="entry name" value="Asp/Glu/Uridylate_kinase"/>
</dbReference>
<keyword evidence="10" id="KW-0418">Kinase</keyword>
<keyword evidence="4" id="KW-0378">Hydrolase</keyword>
<feature type="region of interest" description="Disordered" evidence="8">
    <location>
        <begin position="1"/>
        <end position="22"/>
    </location>
</feature>
<name>A0ABQ5YH02_9NEIS</name>
<keyword evidence="11" id="KW-1185">Reference proteome</keyword>
<dbReference type="SUPFAM" id="SSF53187">
    <property type="entry name" value="Zn-dependent exopeptidases"/>
    <property type="match status" value="1"/>
</dbReference>
<accession>A0ABQ5YH02</accession>
<dbReference type="InterPro" id="IPR002933">
    <property type="entry name" value="Peptidase_M20"/>
</dbReference>
<reference evidence="11" key="1">
    <citation type="journal article" date="2019" name="Int. J. Syst. Evol. Microbiol.">
        <title>The Global Catalogue of Microorganisms (GCM) 10K type strain sequencing project: providing services to taxonomists for standard genome sequencing and annotation.</title>
        <authorList>
            <consortium name="The Broad Institute Genomics Platform"/>
            <consortium name="The Broad Institute Genome Sequencing Center for Infectious Disease"/>
            <person name="Wu L."/>
            <person name="Ma J."/>
        </authorList>
    </citation>
    <scope>NUCLEOTIDE SEQUENCE [LARGE SCALE GENOMIC DNA]</scope>
    <source>
        <strain evidence="11">NBRC 110044</strain>
    </source>
</reference>
<evidence type="ECO:0000259" key="9">
    <source>
        <dbReference type="Pfam" id="PF00696"/>
    </source>
</evidence>
<feature type="domain" description="Aspartate/glutamate/uridylate kinase" evidence="9">
    <location>
        <begin position="32"/>
        <end position="275"/>
    </location>
</feature>
<evidence type="ECO:0000313" key="10">
    <source>
        <dbReference type="EMBL" id="GLR12194.1"/>
    </source>
</evidence>
<keyword evidence="7" id="KW-0170">Cobalt</keyword>